<dbReference type="GO" id="GO:1990114">
    <property type="term" value="P:RNA polymerase II core complex assembly"/>
    <property type="evidence" value="ECO:0007669"/>
    <property type="project" value="TreeGrafter"/>
</dbReference>
<dbReference type="GO" id="GO:0051082">
    <property type="term" value="F:unfolded protein binding"/>
    <property type="evidence" value="ECO:0007669"/>
    <property type="project" value="InterPro"/>
</dbReference>
<keyword evidence="4" id="KW-1185">Reference proteome</keyword>
<comment type="similarity">
    <text evidence="1">Belongs to the prefoldin subunit alpha family.</text>
</comment>
<dbReference type="Gene3D" id="1.10.287.370">
    <property type="match status" value="1"/>
</dbReference>
<dbReference type="SUPFAM" id="SSF46579">
    <property type="entry name" value="Prefoldin"/>
    <property type="match status" value="1"/>
</dbReference>
<feature type="region of interest" description="Disordered" evidence="2">
    <location>
        <begin position="147"/>
        <end position="170"/>
    </location>
</feature>
<dbReference type="AlphaFoldDB" id="A0AAV2AX97"/>
<dbReference type="PANTHER" id="PTHR12674:SF2">
    <property type="entry name" value="PREFOLDIN SUBUNIT 5"/>
    <property type="match status" value="1"/>
</dbReference>
<evidence type="ECO:0008006" key="5">
    <source>
        <dbReference type="Google" id="ProtNLM"/>
    </source>
</evidence>
<dbReference type="CDD" id="cd23157">
    <property type="entry name" value="Prefoldin_5"/>
    <property type="match status" value="1"/>
</dbReference>
<dbReference type="GO" id="GO:1990115">
    <property type="term" value="P:RNA polymerase III assembly"/>
    <property type="evidence" value="ECO:0007669"/>
    <property type="project" value="TreeGrafter"/>
</dbReference>
<dbReference type="Pfam" id="PF02996">
    <property type="entry name" value="Prefoldin"/>
    <property type="match status" value="1"/>
</dbReference>
<dbReference type="GO" id="GO:1990113">
    <property type="term" value="P:RNA polymerase I assembly"/>
    <property type="evidence" value="ECO:0007669"/>
    <property type="project" value="TreeGrafter"/>
</dbReference>
<protein>
    <recommendedName>
        <fullName evidence="5">Prefoldin subunit</fullName>
    </recommendedName>
</protein>
<dbReference type="GO" id="GO:0005737">
    <property type="term" value="C:cytoplasm"/>
    <property type="evidence" value="ECO:0007669"/>
    <property type="project" value="TreeGrafter"/>
</dbReference>
<proteinExistence type="inferred from homology"/>
<evidence type="ECO:0000256" key="1">
    <source>
        <dbReference type="ARBA" id="ARBA00010048"/>
    </source>
</evidence>
<evidence type="ECO:0000256" key="2">
    <source>
        <dbReference type="SAM" id="MobiDB-lite"/>
    </source>
</evidence>
<dbReference type="InterPro" id="IPR004127">
    <property type="entry name" value="Prefoldin_subunit_alpha"/>
</dbReference>
<evidence type="ECO:0000313" key="4">
    <source>
        <dbReference type="Proteomes" id="UP001497382"/>
    </source>
</evidence>
<gene>
    <name evidence="3" type="ORF">LARSCL_LOCUS15477</name>
</gene>
<dbReference type="Proteomes" id="UP001497382">
    <property type="component" value="Unassembled WGS sequence"/>
</dbReference>
<dbReference type="GO" id="GO:0006457">
    <property type="term" value="P:protein folding"/>
    <property type="evidence" value="ECO:0007669"/>
    <property type="project" value="InterPro"/>
</dbReference>
<comment type="caution">
    <text evidence="3">The sequence shown here is derived from an EMBL/GenBank/DDBJ whole genome shotgun (WGS) entry which is preliminary data.</text>
</comment>
<organism evidence="3 4">
    <name type="scientific">Larinioides sclopetarius</name>
    <dbReference type="NCBI Taxonomy" id="280406"/>
    <lineage>
        <taxon>Eukaryota</taxon>
        <taxon>Metazoa</taxon>
        <taxon>Ecdysozoa</taxon>
        <taxon>Arthropoda</taxon>
        <taxon>Chelicerata</taxon>
        <taxon>Arachnida</taxon>
        <taxon>Araneae</taxon>
        <taxon>Araneomorphae</taxon>
        <taxon>Entelegynae</taxon>
        <taxon>Araneoidea</taxon>
        <taxon>Araneidae</taxon>
        <taxon>Larinioides</taxon>
    </lineage>
</organism>
<dbReference type="InterPro" id="IPR011599">
    <property type="entry name" value="PFD_alpha_archaea"/>
</dbReference>
<dbReference type="EMBL" id="CAXIEN010000235">
    <property type="protein sequence ID" value="CAL1288673.1"/>
    <property type="molecule type" value="Genomic_DNA"/>
</dbReference>
<sequence length="170" mass="19552">MTAINLDVMHPSSQENIEDMKTMSLLQILRQKEDTEADVESMCNVMYQLNKAHRQYESAVEILMELNSTKKRMPAVVPLTSCMYVQGDICNINKVILTLGNEYQMEVDKETAINHFVGKIQRVRGKIDATQKMLANKMLEREQLRKAAAKKYHEENQKGNMDPFPAFHTS</sequence>
<evidence type="ECO:0000313" key="3">
    <source>
        <dbReference type="EMBL" id="CAL1288673.1"/>
    </source>
</evidence>
<accession>A0AAV2AX97</accession>
<feature type="compositionally biased region" description="Basic and acidic residues" evidence="2">
    <location>
        <begin position="147"/>
        <end position="157"/>
    </location>
</feature>
<name>A0AAV2AX97_9ARAC</name>
<dbReference type="InterPro" id="IPR009053">
    <property type="entry name" value="Prefoldin"/>
</dbReference>
<reference evidence="3 4" key="1">
    <citation type="submission" date="2024-04" db="EMBL/GenBank/DDBJ databases">
        <authorList>
            <person name="Rising A."/>
            <person name="Reimegard J."/>
            <person name="Sonavane S."/>
            <person name="Akerstrom W."/>
            <person name="Nylinder S."/>
            <person name="Hedman E."/>
            <person name="Kallberg Y."/>
        </authorList>
    </citation>
    <scope>NUCLEOTIDE SEQUENCE [LARGE SCALE GENOMIC DNA]</scope>
</reference>
<dbReference type="PANTHER" id="PTHR12674">
    <property type="entry name" value="PREFOLDIN SUBUNIT 5"/>
    <property type="match status" value="1"/>
</dbReference>
<dbReference type="GO" id="GO:0016272">
    <property type="term" value="C:prefoldin complex"/>
    <property type="evidence" value="ECO:0007669"/>
    <property type="project" value="InterPro"/>
</dbReference>